<keyword evidence="1" id="KW-0472">Membrane</keyword>
<evidence type="ECO:0000313" key="3">
    <source>
        <dbReference type="Proteomes" id="UP000183287"/>
    </source>
</evidence>
<keyword evidence="1" id="KW-0812">Transmembrane</keyword>
<evidence type="ECO:0000256" key="1">
    <source>
        <dbReference type="SAM" id="Phobius"/>
    </source>
</evidence>
<feature type="transmembrane region" description="Helical" evidence="1">
    <location>
        <begin position="6"/>
        <end position="24"/>
    </location>
</feature>
<protein>
    <submittedName>
        <fullName evidence="2">Uncharacterized protein</fullName>
    </submittedName>
</protein>
<keyword evidence="1" id="KW-1133">Transmembrane helix</keyword>
<sequence>MIVIKWIWFIILLMVIAMALANPIRAQLQSS</sequence>
<accession>A0A1I4K1R4</accession>
<dbReference type="EMBL" id="FOUB01000003">
    <property type="protein sequence ID" value="SFL72725.1"/>
    <property type="molecule type" value="Genomic_DNA"/>
</dbReference>
<reference evidence="3" key="1">
    <citation type="submission" date="2016-10" db="EMBL/GenBank/DDBJ databases">
        <authorList>
            <person name="Varghese N."/>
            <person name="Submissions S."/>
        </authorList>
    </citation>
    <scope>NUCLEOTIDE SEQUENCE [LARGE SCALE GENOMIC DNA]</scope>
    <source>
        <strain evidence="3">Nm44</strain>
    </source>
</reference>
<dbReference type="Proteomes" id="UP000183287">
    <property type="component" value="Unassembled WGS sequence"/>
</dbReference>
<gene>
    <name evidence="2" type="ORF">SAMN05421863_100374</name>
</gene>
<organism evidence="2 3">
    <name type="scientific">Nitrosomonas communis</name>
    <dbReference type="NCBI Taxonomy" id="44574"/>
    <lineage>
        <taxon>Bacteria</taxon>
        <taxon>Pseudomonadati</taxon>
        <taxon>Pseudomonadota</taxon>
        <taxon>Betaproteobacteria</taxon>
        <taxon>Nitrosomonadales</taxon>
        <taxon>Nitrosomonadaceae</taxon>
        <taxon>Nitrosomonas</taxon>
    </lineage>
</organism>
<proteinExistence type="predicted"/>
<dbReference type="AlphaFoldDB" id="A0A1I4K1R4"/>
<keyword evidence="3" id="KW-1185">Reference proteome</keyword>
<evidence type="ECO:0000313" key="2">
    <source>
        <dbReference type="EMBL" id="SFL72725.1"/>
    </source>
</evidence>
<name>A0A1I4K1R4_9PROT</name>